<proteinExistence type="predicted"/>
<evidence type="ECO:0000256" key="1">
    <source>
        <dbReference type="SAM" id="SignalP"/>
    </source>
</evidence>
<dbReference type="OrthoDB" id="2803783at2759"/>
<dbReference type="EMBL" id="KN819291">
    <property type="protein sequence ID" value="KIL53788.1"/>
    <property type="molecule type" value="Genomic_DNA"/>
</dbReference>
<evidence type="ECO:0000313" key="2">
    <source>
        <dbReference type="EMBL" id="KIL53788.1"/>
    </source>
</evidence>
<dbReference type="Proteomes" id="UP000054549">
    <property type="component" value="Unassembled WGS sequence"/>
</dbReference>
<organism evidence="2 3">
    <name type="scientific">Amanita muscaria (strain Koide BX008)</name>
    <dbReference type="NCBI Taxonomy" id="946122"/>
    <lineage>
        <taxon>Eukaryota</taxon>
        <taxon>Fungi</taxon>
        <taxon>Dikarya</taxon>
        <taxon>Basidiomycota</taxon>
        <taxon>Agaricomycotina</taxon>
        <taxon>Agaricomycetes</taxon>
        <taxon>Agaricomycetidae</taxon>
        <taxon>Agaricales</taxon>
        <taxon>Pluteineae</taxon>
        <taxon>Amanitaceae</taxon>
        <taxon>Amanita</taxon>
    </lineage>
</organism>
<gene>
    <name evidence="2" type="ORF">M378DRAFT_93542</name>
</gene>
<feature type="chain" id="PRO_5002157927" evidence="1">
    <location>
        <begin position="20"/>
        <end position="155"/>
    </location>
</feature>
<feature type="signal peptide" evidence="1">
    <location>
        <begin position="1"/>
        <end position="19"/>
    </location>
</feature>
<dbReference type="AlphaFoldDB" id="A0A0C2WCL5"/>
<name>A0A0C2WCL5_AMAMK</name>
<accession>A0A0C2WCL5</accession>
<sequence length="155" mass="17687">MPLLVILLDFSVQRLPTASRPEEVQWWIKRKRLISHLPPVEKPSEFGATWKLWWVKMPPAWREGELLVKTLPTDVDWEPILRGGSNGLSIVVMALSWWVHAMGSTNQHDLELSAAINDVTWVLSKLVVMLLPASVEAGKKHSRDVIPEEEPKSKR</sequence>
<evidence type="ECO:0000313" key="3">
    <source>
        <dbReference type="Proteomes" id="UP000054549"/>
    </source>
</evidence>
<keyword evidence="1" id="KW-0732">Signal</keyword>
<dbReference type="InParanoid" id="A0A0C2WCL5"/>
<dbReference type="STRING" id="946122.A0A0C2WCL5"/>
<keyword evidence="3" id="KW-1185">Reference proteome</keyword>
<dbReference type="HOGENOM" id="CLU_118656_1_0_1"/>
<protein>
    <submittedName>
        <fullName evidence="2">Uncharacterized protein</fullName>
    </submittedName>
</protein>
<reference evidence="2 3" key="1">
    <citation type="submission" date="2014-04" db="EMBL/GenBank/DDBJ databases">
        <title>Evolutionary Origins and Diversification of the Mycorrhizal Mutualists.</title>
        <authorList>
            <consortium name="DOE Joint Genome Institute"/>
            <consortium name="Mycorrhizal Genomics Consortium"/>
            <person name="Kohler A."/>
            <person name="Kuo A."/>
            <person name="Nagy L.G."/>
            <person name="Floudas D."/>
            <person name="Copeland A."/>
            <person name="Barry K.W."/>
            <person name="Cichocki N."/>
            <person name="Veneault-Fourrey C."/>
            <person name="LaButti K."/>
            <person name="Lindquist E.A."/>
            <person name="Lipzen A."/>
            <person name="Lundell T."/>
            <person name="Morin E."/>
            <person name="Murat C."/>
            <person name="Riley R."/>
            <person name="Ohm R."/>
            <person name="Sun H."/>
            <person name="Tunlid A."/>
            <person name="Henrissat B."/>
            <person name="Grigoriev I.V."/>
            <person name="Hibbett D.S."/>
            <person name="Martin F."/>
        </authorList>
    </citation>
    <scope>NUCLEOTIDE SEQUENCE [LARGE SCALE GENOMIC DNA]</scope>
    <source>
        <strain evidence="2 3">Koide BX008</strain>
    </source>
</reference>